<organism evidence="6 7">
    <name type="scientific">Tetraodon nigroviridis</name>
    <name type="common">Spotted green pufferfish</name>
    <name type="synonym">Chelonodon nigroviridis</name>
    <dbReference type="NCBI Taxonomy" id="99883"/>
    <lineage>
        <taxon>Eukaryota</taxon>
        <taxon>Metazoa</taxon>
        <taxon>Chordata</taxon>
        <taxon>Craniata</taxon>
        <taxon>Vertebrata</taxon>
        <taxon>Euteleostomi</taxon>
        <taxon>Actinopterygii</taxon>
        <taxon>Neopterygii</taxon>
        <taxon>Teleostei</taxon>
        <taxon>Neoteleostei</taxon>
        <taxon>Acanthomorphata</taxon>
        <taxon>Eupercaria</taxon>
        <taxon>Tetraodontiformes</taxon>
        <taxon>Tetradontoidea</taxon>
        <taxon>Tetraodontidae</taxon>
        <taxon>Tetraodon</taxon>
    </lineage>
</organism>
<dbReference type="Proteomes" id="UP000007303">
    <property type="component" value="Unassembled WGS sequence"/>
</dbReference>
<keyword evidence="2 4" id="KW-0175">Coiled coil</keyword>
<dbReference type="STRING" id="99883.ENSTNIP00000018660"/>
<dbReference type="InterPro" id="IPR002957">
    <property type="entry name" value="Keratin_I"/>
</dbReference>
<dbReference type="PANTHER" id="PTHR23239:SF354">
    <property type="entry name" value="KERATIN, TYPE I CYTOSKELETAL 18"/>
    <property type="match status" value="1"/>
</dbReference>
<feature type="coiled-coil region" evidence="4">
    <location>
        <begin position="130"/>
        <end position="157"/>
    </location>
</feature>
<evidence type="ECO:0000313" key="7">
    <source>
        <dbReference type="Proteomes" id="UP000007303"/>
    </source>
</evidence>
<dbReference type="InterPro" id="IPR018039">
    <property type="entry name" value="IF_conserved"/>
</dbReference>
<dbReference type="HOGENOM" id="CLU_012560_8_1_1"/>
<dbReference type="PANTHER" id="PTHR23239">
    <property type="entry name" value="INTERMEDIATE FILAMENT"/>
    <property type="match status" value="1"/>
</dbReference>
<dbReference type="SUPFAM" id="SSF64593">
    <property type="entry name" value="Intermediate filament protein, coiled coil region"/>
    <property type="match status" value="2"/>
</dbReference>
<dbReference type="AlphaFoldDB" id="H3DDR7"/>
<dbReference type="SMART" id="SM01391">
    <property type="entry name" value="Filament"/>
    <property type="match status" value="1"/>
</dbReference>
<reference evidence="7" key="1">
    <citation type="journal article" date="2004" name="Nature">
        <title>Genome duplication in the teleost fish Tetraodon nigroviridis reveals the early vertebrate proto-karyotype.</title>
        <authorList>
            <person name="Jaillon O."/>
            <person name="Aury J.-M."/>
            <person name="Brunet F."/>
            <person name="Petit J.-L."/>
            <person name="Stange-Thomann N."/>
            <person name="Mauceli E."/>
            <person name="Bouneau L."/>
            <person name="Fischer C."/>
            <person name="Ozouf-Costaz C."/>
            <person name="Bernot A."/>
            <person name="Nicaud S."/>
            <person name="Jaffe D."/>
            <person name="Fisher S."/>
            <person name="Lutfalla G."/>
            <person name="Dossat C."/>
            <person name="Segurens B."/>
            <person name="Dasilva C."/>
            <person name="Salanoubat M."/>
            <person name="Levy M."/>
            <person name="Boudet N."/>
            <person name="Castellano S."/>
            <person name="Anthouard V."/>
            <person name="Jubin C."/>
            <person name="Castelli V."/>
            <person name="Katinka M."/>
            <person name="Vacherie B."/>
            <person name="Biemont C."/>
            <person name="Skalli Z."/>
            <person name="Cattolico L."/>
            <person name="Poulain J."/>
            <person name="De Berardinis V."/>
            <person name="Cruaud C."/>
            <person name="Duprat S."/>
            <person name="Brottier P."/>
            <person name="Coutanceau J.-P."/>
            <person name="Gouzy J."/>
            <person name="Parra G."/>
            <person name="Lardier G."/>
            <person name="Chapple C."/>
            <person name="McKernan K.J."/>
            <person name="McEwan P."/>
            <person name="Bosak S."/>
            <person name="Kellis M."/>
            <person name="Volff J.-N."/>
            <person name="Guigo R."/>
            <person name="Zody M.C."/>
            <person name="Mesirov J."/>
            <person name="Lindblad-Toh K."/>
            <person name="Birren B."/>
            <person name="Nusbaum C."/>
            <person name="Kahn D."/>
            <person name="Robinson-Rechavi M."/>
            <person name="Laudet V."/>
            <person name="Schachter V."/>
            <person name="Quetier F."/>
            <person name="Saurin W."/>
            <person name="Scarpelli C."/>
            <person name="Wincker P."/>
            <person name="Lander E.S."/>
            <person name="Weissenbach J."/>
            <person name="Roest Crollius H."/>
        </authorList>
    </citation>
    <scope>NUCLEOTIDE SEQUENCE [LARGE SCALE GENOMIC DNA]</scope>
</reference>
<proteinExistence type="inferred from homology"/>
<reference evidence="6" key="2">
    <citation type="submission" date="2025-08" db="UniProtKB">
        <authorList>
            <consortium name="Ensembl"/>
        </authorList>
    </citation>
    <scope>IDENTIFICATION</scope>
</reference>
<feature type="coiled-coil region" evidence="4">
    <location>
        <begin position="198"/>
        <end position="306"/>
    </location>
</feature>
<keyword evidence="7" id="KW-1185">Reference proteome</keyword>
<sequence length="356" mass="40750">DKETMQGLNDRLANYLDKVRSLEKSNAELEAKIKQLMLEKAPKCRDIEAMMAQAHAIGQEVRKKSLENARIMLEIDHSGDIQTGGVMTCKGQVSITHKKILSLACLRAVTWECQIAKPSRNFWGGGGGRKEELYFLKKNHEEEVNALRARLANEQLNVEVDAVQGPDLGAIMAELRVQYEGIARKNKEDAEAWYLKKIETVQSQVKESNEALRFAQSELSERRRFLQGLEVELDSLRKQVSVLEGNLTETGLKYSAEMDRLQATLTHLEDELSQLRLDMQRHKTDYEQLLRIKQNLEMEIATYRKLLEGEEMIKETPPPPKKEPDVRTRKIVKVVTQTMVNGKVIDESSEVEQFEE</sequence>
<dbReference type="Gene3D" id="1.20.5.170">
    <property type="match status" value="1"/>
</dbReference>
<reference evidence="6" key="3">
    <citation type="submission" date="2025-09" db="UniProtKB">
        <authorList>
            <consortium name="Ensembl"/>
        </authorList>
    </citation>
    <scope>IDENTIFICATION</scope>
</reference>
<evidence type="ECO:0000259" key="5">
    <source>
        <dbReference type="PROSITE" id="PS51842"/>
    </source>
</evidence>
<dbReference type="InterPro" id="IPR039008">
    <property type="entry name" value="IF_rod_dom"/>
</dbReference>
<dbReference type="InParanoid" id="H3DDR7"/>
<comment type="similarity">
    <text evidence="3">Belongs to the intermediate filament family.</text>
</comment>
<dbReference type="FunFam" id="1.20.5.170:FF:000002">
    <property type="entry name" value="Type I keratin KA11"/>
    <property type="match status" value="1"/>
</dbReference>
<evidence type="ECO:0000256" key="3">
    <source>
        <dbReference type="RuleBase" id="RU000685"/>
    </source>
</evidence>
<feature type="coiled-coil region" evidence="4">
    <location>
        <begin position="5"/>
        <end position="39"/>
    </location>
</feature>
<dbReference type="GO" id="GO:0005198">
    <property type="term" value="F:structural molecule activity"/>
    <property type="evidence" value="ECO:0007669"/>
    <property type="project" value="InterPro"/>
</dbReference>
<dbReference type="GeneTree" id="ENSGT00950000182969"/>
<dbReference type="PRINTS" id="PR01248">
    <property type="entry name" value="TYPE1KERATIN"/>
</dbReference>
<protein>
    <submittedName>
        <fullName evidence="6">Keratin, type 1, gene c5</fullName>
    </submittedName>
</protein>
<dbReference type="OMA" id="MMAQAHT"/>
<name>H3DDR7_TETNG</name>
<evidence type="ECO:0000256" key="2">
    <source>
        <dbReference type="ARBA" id="ARBA00023054"/>
    </source>
</evidence>
<dbReference type="Gene3D" id="1.20.5.500">
    <property type="entry name" value="Single helix bin"/>
    <property type="match status" value="1"/>
</dbReference>
<accession>H3DDR7</accession>
<dbReference type="Ensembl" id="ENSTNIT00000018887.1">
    <property type="protein sequence ID" value="ENSTNIP00000018660.1"/>
    <property type="gene ID" value="ENSTNIG00000015587.1"/>
</dbReference>
<keyword evidence="1 3" id="KW-0403">Intermediate filament</keyword>
<dbReference type="Pfam" id="PF00038">
    <property type="entry name" value="Filament"/>
    <property type="match status" value="2"/>
</dbReference>
<dbReference type="PROSITE" id="PS00226">
    <property type="entry name" value="IF_ROD_1"/>
    <property type="match status" value="1"/>
</dbReference>
<evidence type="ECO:0000256" key="4">
    <source>
        <dbReference type="SAM" id="Coils"/>
    </source>
</evidence>
<feature type="domain" description="IF rod" evidence="5">
    <location>
        <begin position="1"/>
        <end position="314"/>
    </location>
</feature>
<dbReference type="PROSITE" id="PS51842">
    <property type="entry name" value="IF_ROD_2"/>
    <property type="match status" value="1"/>
</dbReference>
<evidence type="ECO:0000313" key="6">
    <source>
        <dbReference type="Ensembl" id="ENSTNIP00000018660.1"/>
    </source>
</evidence>
<evidence type="ECO:0000256" key="1">
    <source>
        <dbReference type="ARBA" id="ARBA00022754"/>
    </source>
</evidence>
<dbReference type="GO" id="GO:0005882">
    <property type="term" value="C:intermediate filament"/>
    <property type="evidence" value="ECO:0007669"/>
    <property type="project" value="UniProtKB-KW"/>
</dbReference>
<dbReference type="FunFam" id="1.20.5.500:FF:000001">
    <property type="entry name" value="Type II keratin 23"/>
    <property type="match status" value="1"/>
</dbReference>